<dbReference type="InterPro" id="IPR001185">
    <property type="entry name" value="MS_channel"/>
</dbReference>
<dbReference type="NCBIfam" id="TIGR00220">
    <property type="entry name" value="mscL"/>
    <property type="match status" value="1"/>
</dbReference>
<evidence type="ECO:0000256" key="6">
    <source>
        <dbReference type="ARBA" id="ARBA00023065"/>
    </source>
</evidence>
<evidence type="ECO:0000256" key="10">
    <source>
        <dbReference type="SAM" id="MobiDB-lite"/>
    </source>
</evidence>
<organism evidence="11 12">
    <name type="scientific">Streptomyces durbertensis</name>
    <dbReference type="NCBI Taxonomy" id="2448886"/>
    <lineage>
        <taxon>Bacteria</taxon>
        <taxon>Bacillati</taxon>
        <taxon>Actinomycetota</taxon>
        <taxon>Actinomycetes</taxon>
        <taxon>Kitasatosporales</taxon>
        <taxon>Streptomycetaceae</taxon>
        <taxon>Streptomyces</taxon>
    </lineage>
</organism>
<dbReference type="InterPro" id="IPR036019">
    <property type="entry name" value="MscL_channel"/>
</dbReference>
<keyword evidence="7 9" id="KW-0472">Membrane</keyword>
<evidence type="ECO:0000256" key="2">
    <source>
        <dbReference type="ARBA" id="ARBA00022448"/>
    </source>
</evidence>
<protein>
    <recommendedName>
        <fullName evidence="9">Large-conductance mechanosensitive channel</fullName>
    </recommendedName>
</protein>
<evidence type="ECO:0000256" key="8">
    <source>
        <dbReference type="ARBA" id="ARBA00023303"/>
    </source>
</evidence>
<dbReference type="HAMAP" id="MF_00115">
    <property type="entry name" value="MscL"/>
    <property type="match status" value="1"/>
</dbReference>
<dbReference type="PANTHER" id="PTHR30266:SF2">
    <property type="entry name" value="LARGE-CONDUCTANCE MECHANOSENSITIVE CHANNEL"/>
    <property type="match status" value="1"/>
</dbReference>
<evidence type="ECO:0000256" key="7">
    <source>
        <dbReference type="ARBA" id="ARBA00023136"/>
    </source>
</evidence>
<dbReference type="PRINTS" id="PR01264">
    <property type="entry name" value="MECHCHANNEL"/>
</dbReference>
<keyword evidence="3 9" id="KW-1003">Cell membrane</keyword>
<evidence type="ECO:0000256" key="3">
    <source>
        <dbReference type="ARBA" id="ARBA00022475"/>
    </source>
</evidence>
<evidence type="ECO:0000256" key="4">
    <source>
        <dbReference type="ARBA" id="ARBA00022692"/>
    </source>
</evidence>
<dbReference type="EMBL" id="WMLF01000132">
    <property type="protein sequence ID" value="MBB1244187.1"/>
    <property type="molecule type" value="Genomic_DNA"/>
</dbReference>
<dbReference type="Proteomes" id="UP000766698">
    <property type="component" value="Unassembled WGS sequence"/>
</dbReference>
<evidence type="ECO:0000256" key="1">
    <source>
        <dbReference type="ARBA" id="ARBA00004141"/>
    </source>
</evidence>
<comment type="subunit">
    <text evidence="9">Homopentamer.</text>
</comment>
<comment type="caution">
    <text evidence="11">The sequence shown here is derived from an EMBL/GenBank/DDBJ whole genome shotgun (WGS) entry which is preliminary data.</text>
</comment>
<keyword evidence="2 9" id="KW-0813">Transport</keyword>
<evidence type="ECO:0000313" key="11">
    <source>
        <dbReference type="EMBL" id="MBB1244187.1"/>
    </source>
</evidence>
<gene>
    <name evidence="9 11" type="primary">mscL</name>
    <name evidence="11" type="ORF">GL263_11550</name>
</gene>
<keyword evidence="6 9" id="KW-0406">Ion transport</keyword>
<feature type="region of interest" description="Disordered" evidence="10">
    <location>
        <begin position="154"/>
        <end position="174"/>
    </location>
</feature>
<keyword evidence="8 9" id="KW-0407">Ion channel</keyword>
<comment type="subcellular location">
    <subcellularLocation>
        <location evidence="9">Cell membrane</location>
        <topology evidence="9">Multi-pass membrane protein</topology>
    </subcellularLocation>
    <subcellularLocation>
        <location evidence="1">Membrane</location>
        <topology evidence="1">Multi-pass membrane protein</topology>
    </subcellularLocation>
</comment>
<evidence type="ECO:0000313" key="12">
    <source>
        <dbReference type="Proteomes" id="UP000766698"/>
    </source>
</evidence>
<name>A0ABR6EGG4_9ACTN</name>
<proteinExistence type="inferred from homology"/>
<comment type="function">
    <text evidence="9">Channel that opens in response to stretch forces in the membrane lipid bilayer. May participate in the regulation of osmotic pressure changes within the cell.</text>
</comment>
<feature type="transmembrane region" description="Helical" evidence="9">
    <location>
        <begin position="21"/>
        <end position="38"/>
    </location>
</feature>
<dbReference type="SUPFAM" id="SSF81330">
    <property type="entry name" value="Gated mechanosensitive channel"/>
    <property type="match status" value="1"/>
</dbReference>
<dbReference type="Pfam" id="PF01741">
    <property type="entry name" value="MscL"/>
    <property type="match status" value="1"/>
</dbReference>
<comment type="similarity">
    <text evidence="9">Belongs to the MscL family.</text>
</comment>
<keyword evidence="12" id="KW-1185">Reference proteome</keyword>
<keyword evidence="5 9" id="KW-1133">Transmembrane helix</keyword>
<feature type="transmembrane region" description="Helical" evidence="9">
    <location>
        <begin position="83"/>
        <end position="106"/>
    </location>
</feature>
<dbReference type="InterPro" id="IPR037673">
    <property type="entry name" value="MSC/AndL"/>
</dbReference>
<dbReference type="Gene3D" id="1.10.1200.120">
    <property type="entry name" value="Large-conductance mechanosensitive channel, MscL, domain 1"/>
    <property type="match status" value="1"/>
</dbReference>
<evidence type="ECO:0000256" key="5">
    <source>
        <dbReference type="ARBA" id="ARBA00022989"/>
    </source>
</evidence>
<keyword evidence="4 9" id="KW-0812">Transmembrane</keyword>
<sequence>MSEQKQGVLAGFREFLMRGNVVELAVAVVVGTAFTKIVDAMVNGMINPVVGALGPKNLDQYESCLTTCTTNAAGEIEGVLFKWGMVLSASLTFLITAAVVYFLMIVPMNRYKARQDAKKPQSDEPAAPTELELLTEIRDALVAQRTAGSLAGTEAAQVLAGPRREKAGAAGTEG</sequence>
<reference evidence="12" key="1">
    <citation type="journal article" date="2020" name="Syst. Appl. Microbiol.">
        <title>Streptomyces alkaliterrae sp. nov., isolated from an alkaline soil, and emended descriptions of Streptomyces alkaliphilus, Streptomyces calidiresistens and Streptomyces durbertensis.</title>
        <authorList>
            <person name="Swiecimska M."/>
            <person name="Golinska P."/>
            <person name="Nouioui I."/>
            <person name="Wypij M."/>
            <person name="Rai M."/>
            <person name="Sangal V."/>
            <person name="Goodfellow M."/>
        </authorList>
    </citation>
    <scope>NUCLEOTIDE SEQUENCE [LARGE SCALE GENOMIC DNA]</scope>
    <source>
        <strain evidence="12">DSM 104538</strain>
    </source>
</reference>
<evidence type="ECO:0000256" key="9">
    <source>
        <dbReference type="HAMAP-Rule" id="MF_00115"/>
    </source>
</evidence>
<accession>A0ABR6EGG4</accession>
<dbReference type="PANTHER" id="PTHR30266">
    <property type="entry name" value="MECHANOSENSITIVE CHANNEL MSCL"/>
    <property type="match status" value="1"/>
</dbReference>